<evidence type="ECO:0000256" key="6">
    <source>
        <dbReference type="ARBA" id="ARBA00022679"/>
    </source>
</evidence>
<dbReference type="Gene3D" id="3.40.50.150">
    <property type="entry name" value="Vaccinia Virus protein VP39"/>
    <property type="match status" value="1"/>
</dbReference>
<protein>
    <recommendedName>
        <fullName evidence="3">protein-L-isoaspartate(D-aspartate) O-methyltransferase</fullName>
        <ecNumber evidence="3">2.1.1.77</ecNumber>
    </recommendedName>
</protein>
<keyword evidence="9" id="KW-1185">Reference proteome</keyword>
<dbReference type="GO" id="GO:0005737">
    <property type="term" value="C:cytoplasm"/>
    <property type="evidence" value="ECO:0007669"/>
    <property type="project" value="UniProtKB-SubCell"/>
</dbReference>
<accession>A0A2V1CZG2</accession>
<dbReference type="PANTHER" id="PTHR11579">
    <property type="entry name" value="PROTEIN-L-ISOASPARTATE O-METHYLTRANSFERASE"/>
    <property type="match status" value="1"/>
</dbReference>
<evidence type="ECO:0000313" key="9">
    <source>
        <dbReference type="Proteomes" id="UP000244855"/>
    </source>
</evidence>
<keyword evidence="4" id="KW-0963">Cytoplasm</keyword>
<evidence type="ECO:0000256" key="3">
    <source>
        <dbReference type="ARBA" id="ARBA00011890"/>
    </source>
</evidence>
<dbReference type="OrthoDB" id="73890at2759"/>
<keyword evidence="6 8" id="KW-0808">Transferase</keyword>
<sequence length="257" mass="28417">MFQQSSGDSNESLVENMCNSNLITHPLVESAFKVDRSQYAPREPYKDSPQLLSHQATISAPHMHAKAVNSLLPFLLPKDEIVGVKGRPRRVLDIGSGSGFLVHVFAELVGETGVVVGVDHIEELRNLGETNMRKSDEGIELLNSGRVHFRLGDGRKGWSGQSSTDADKEDGWDAIHVGAGAIRLHDELVRQLRSPGRLFIPVAEEESWFSDQYIWTVDKDEKGNVTKTKHYSAKYVWLMGAPEGPLGASVEDSSERL</sequence>
<evidence type="ECO:0000256" key="4">
    <source>
        <dbReference type="ARBA" id="ARBA00022490"/>
    </source>
</evidence>
<dbReference type="Proteomes" id="UP000244855">
    <property type="component" value="Unassembled WGS sequence"/>
</dbReference>
<dbReference type="GO" id="GO:0004719">
    <property type="term" value="F:protein-L-isoaspartate (D-aspartate) O-methyltransferase activity"/>
    <property type="evidence" value="ECO:0007669"/>
    <property type="project" value="UniProtKB-EC"/>
</dbReference>
<dbReference type="GO" id="GO:0032259">
    <property type="term" value="P:methylation"/>
    <property type="evidence" value="ECO:0007669"/>
    <property type="project" value="UniProtKB-KW"/>
</dbReference>
<proteinExistence type="inferred from homology"/>
<comment type="subcellular location">
    <subcellularLocation>
        <location evidence="1">Cytoplasm</location>
    </subcellularLocation>
</comment>
<name>A0A2V1CZG2_9PLEO</name>
<organism evidence="8 9">
    <name type="scientific">Periconia macrospinosa</name>
    <dbReference type="NCBI Taxonomy" id="97972"/>
    <lineage>
        <taxon>Eukaryota</taxon>
        <taxon>Fungi</taxon>
        <taxon>Dikarya</taxon>
        <taxon>Ascomycota</taxon>
        <taxon>Pezizomycotina</taxon>
        <taxon>Dothideomycetes</taxon>
        <taxon>Pleosporomycetidae</taxon>
        <taxon>Pleosporales</taxon>
        <taxon>Massarineae</taxon>
        <taxon>Periconiaceae</taxon>
        <taxon>Periconia</taxon>
    </lineage>
</organism>
<dbReference type="AlphaFoldDB" id="A0A2V1CZG2"/>
<dbReference type="PANTHER" id="PTHR11579:SF0">
    <property type="entry name" value="PROTEIN-L-ISOASPARTATE(D-ASPARTATE) O-METHYLTRANSFERASE"/>
    <property type="match status" value="1"/>
</dbReference>
<keyword evidence="5 8" id="KW-0489">Methyltransferase</keyword>
<evidence type="ECO:0000256" key="2">
    <source>
        <dbReference type="ARBA" id="ARBA00005369"/>
    </source>
</evidence>
<evidence type="ECO:0000256" key="5">
    <source>
        <dbReference type="ARBA" id="ARBA00022603"/>
    </source>
</evidence>
<evidence type="ECO:0000256" key="7">
    <source>
        <dbReference type="ARBA" id="ARBA00022691"/>
    </source>
</evidence>
<comment type="similarity">
    <text evidence="2">Belongs to the methyltransferase superfamily. L-isoaspartyl/D-aspartyl protein methyltransferase family.</text>
</comment>
<dbReference type="InterPro" id="IPR029063">
    <property type="entry name" value="SAM-dependent_MTases_sf"/>
</dbReference>
<gene>
    <name evidence="8" type="ORF">DM02DRAFT_546394</name>
</gene>
<dbReference type="Pfam" id="PF01135">
    <property type="entry name" value="PCMT"/>
    <property type="match status" value="1"/>
</dbReference>
<evidence type="ECO:0000313" key="8">
    <source>
        <dbReference type="EMBL" id="PVH91138.1"/>
    </source>
</evidence>
<dbReference type="SUPFAM" id="SSF53335">
    <property type="entry name" value="S-adenosyl-L-methionine-dependent methyltransferases"/>
    <property type="match status" value="1"/>
</dbReference>
<dbReference type="STRING" id="97972.A0A2V1CZG2"/>
<dbReference type="InterPro" id="IPR000682">
    <property type="entry name" value="PCMT"/>
</dbReference>
<reference evidence="8 9" key="1">
    <citation type="journal article" date="2018" name="Sci. Rep.">
        <title>Comparative genomics provides insights into the lifestyle and reveals functional heterogeneity of dark septate endophytic fungi.</title>
        <authorList>
            <person name="Knapp D.G."/>
            <person name="Nemeth J.B."/>
            <person name="Barry K."/>
            <person name="Hainaut M."/>
            <person name="Henrissat B."/>
            <person name="Johnson J."/>
            <person name="Kuo A."/>
            <person name="Lim J.H.P."/>
            <person name="Lipzen A."/>
            <person name="Nolan M."/>
            <person name="Ohm R.A."/>
            <person name="Tamas L."/>
            <person name="Grigoriev I.V."/>
            <person name="Spatafora J.W."/>
            <person name="Nagy L.G."/>
            <person name="Kovacs G.M."/>
        </authorList>
    </citation>
    <scope>NUCLEOTIDE SEQUENCE [LARGE SCALE GENOMIC DNA]</scope>
    <source>
        <strain evidence="8 9">DSE2036</strain>
    </source>
</reference>
<keyword evidence="7" id="KW-0949">S-adenosyl-L-methionine</keyword>
<evidence type="ECO:0000256" key="1">
    <source>
        <dbReference type="ARBA" id="ARBA00004496"/>
    </source>
</evidence>
<dbReference type="EMBL" id="KZ805948">
    <property type="protein sequence ID" value="PVH91138.1"/>
    <property type="molecule type" value="Genomic_DNA"/>
</dbReference>
<dbReference type="EC" id="2.1.1.77" evidence="3"/>